<gene>
    <name evidence="2" type="ORF">ACFFFU_05160</name>
</gene>
<evidence type="ECO:0000313" key="2">
    <source>
        <dbReference type="EMBL" id="MFC0717136.1"/>
    </source>
</evidence>
<organism evidence="2 3">
    <name type="scientific">Luteimonas padinae</name>
    <dbReference type="NCBI Taxonomy" id="1714359"/>
    <lineage>
        <taxon>Bacteria</taxon>
        <taxon>Pseudomonadati</taxon>
        <taxon>Pseudomonadota</taxon>
        <taxon>Gammaproteobacteria</taxon>
        <taxon>Lysobacterales</taxon>
        <taxon>Lysobacteraceae</taxon>
        <taxon>Luteimonas</taxon>
    </lineage>
</organism>
<evidence type="ECO:0000313" key="3">
    <source>
        <dbReference type="Proteomes" id="UP001589898"/>
    </source>
</evidence>
<proteinExistence type="predicted"/>
<accession>A0ABV6SY32</accession>
<dbReference type="InterPro" id="IPR002850">
    <property type="entry name" value="PIN_toxin-like"/>
</dbReference>
<keyword evidence="3" id="KW-1185">Reference proteome</keyword>
<feature type="domain" description="PIN" evidence="1">
    <location>
        <begin position="52"/>
        <end position="165"/>
    </location>
</feature>
<dbReference type="Proteomes" id="UP001589898">
    <property type="component" value="Unassembled WGS sequence"/>
</dbReference>
<reference evidence="2 3" key="1">
    <citation type="submission" date="2024-09" db="EMBL/GenBank/DDBJ databases">
        <authorList>
            <person name="Sun Q."/>
            <person name="Mori K."/>
        </authorList>
    </citation>
    <scope>NUCLEOTIDE SEQUENCE [LARGE SCALE GENOMIC DNA]</scope>
    <source>
        <strain evidence="2 3">KCTC 52403</strain>
    </source>
</reference>
<dbReference type="InterPro" id="IPR002716">
    <property type="entry name" value="PIN_dom"/>
</dbReference>
<dbReference type="InterPro" id="IPR029060">
    <property type="entry name" value="PIN-like_dom_sf"/>
</dbReference>
<dbReference type="EMBL" id="JBHLTF010000024">
    <property type="protein sequence ID" value="MFC0717136.1"/>
    <property type="molecule type" value="Genomic_DNA"/>
</dbReference>
<dbReference type="PANTHER" id="PTHR34610">
    <property type="entry name" value="SSL7007 PROTEIN"/>
    <property type="match status" value="1"/>
</dbReference>
<dbReference type="SUPFAM" id="SSF88723">
    <property type="entry name" value="PIN domain-like"/>
    <property type="match status" value="1"/>
</dbReference>
<comment type="caution">
    <text evidence="2">The sequence shown here is derived from an EMBL/GenBank/DDBJ whole genome shotgun (WGS) entry which is preliminary data.</text>
</comment>
<dbReference type="Pfam" id="PF13470">
    <property type="entry name" value="PIN_3"/>
    <property type="match status" value="1"/>
</dbReference>
<sequence length="190" mass="21121">MVDFFVPLPGGRPRRATASRALAAGTTRRPMRHTPRRLDRIGDVIYDIEMLRLVIDTDVIVAALQSDSGASRQLLLDVLDRHCALLLSVPLMLEYEAVLTRPGHLLAAGIDERDVRLVLDELAGLCVPVAFDYRWRPTGADGDDELVVETAVNGLADVVATFNTRHMQKACERFGISAERPVHCLRRIRT</sequence>
<name>A0ABV6SY32_9GAMM</name>
<dbReference type="PANTHER" id="PTHR34610:SF3">
    <property type="entry name" value="SSL7007 PROTEIN"/>
    <property type="match status" value="1"/>
</dbReference>
<dbReference type="RefSeq" id="WP_386659316.1">
    <property type="nucleotide sequence ID" value="NZ_JBHLTF010000024.1"/>
</dbReference>
<evidence type="ECO:0000259" key="1">
    <source>
        <dbReference type="Pfam" id="PF13470"/>
    </source>
</evidence>
<protein>
    <submittedName>
        <fullName evidence="2">Toxin-antitoxin system toxin component, PIN family</fullName>
    </submittedName>
</protein>